<gene>
    <name evidence="1" type="ordered locus">ROP_pROB01-04520</name>
</gene>
<dbReference type="AlphaFoldDB" id="C1BC96"/>
<evidence type="ECO:0008006" key="3">
    <source>
        <dbReference type="Google" id="ProtNLM"/>
    </source>
</evidence>
<dbReference type="Proteomes" id="UP000002212">
    <property type="component" value="Plasmid pROB01"/>
</dbReference>
<dbReference type="KEGG" id="rop:ROP_pROB01-04520"/>
<dbReference type="Pfam" id="PF11829">
    <property type="entry name" value="DUF3349"/>
    <property type="match status" value="1"/>
</dbReference>
<dbReference type="InterPro" id="IPR044918">
    <property type="entry name" value="DUF3349_helical"/>
</dbReference>
<dbReference type="HOGENOM" id="CLU_140987_1_0_11"/>
<dbReference type="InterPro" id="IPR021784">
    <property type="entry name" value="DUF3349"/>
</dbReference>
<name>C1BC96_RHOOB</name>
<dbReference type="PATRIC" id="fig|632772.20.peg.8204"/>
<geneLocation type="plasmid" evidence="1 2">
    <name>pROB01</name>
</geneLocation>
<accession>C1BC96</accession>
<evidence type="ECO:0000313" key="1">
    <source>
        <dbReference type="EMBL" id="BAH55951.1"/>
    </source>
</evidence>
<dbReference type="Gene3D" id="1.10.150.430">
    <property type="entry name" value="DUF3349, helical bundle"/>
    <property type="match status" value="1"/>
</dbReference>
<evidence type="ECO:0000313" key="2">
    <source>
        <dbReference type="Proteomes" id="UP000002212"/>
    </source>
</evidence>
<organism evidence="1 2">
    <name type="scientific">Rhodococcus opacus (strain B4)</name>
    <dbReference type="NCBI Taxonomy" id="632772"/>
    <lineage>
        <taxon>Bacteria</taxon>
        <taxon>Bacillati</taxon>
        <taxon>Actinomycetota</taxon>
        <taxon>Actinomycetes</taxon>
        <taxon>Mycobacteriales</taxon>
        <taxon>Nocardiaceae</taxon>
        <taxon>Rhodococcus</taxon>
    </lineage>
</organism>
<sequence>MVVWLRSFVGWLRAGYPQTGDPHGYIPLVALCGAALTDEQVEQVAVMVDKIGAGPVEDVDIRVAITNLSHEMPTDSELRRVRDRLTARRVRPATGEDLPPPSLR</sequence>
<keyword evidence="1" id="KW-0614">Plasmid</keyword>
<protein>
    <recommendedName>
        <fullName evidence="3">DUF3349 domain-containing protein</fullName>
    </recommendedName>
</protein>
<dbReference type="EMBL" id="AP011116">
    <property type="protein sequence ID" value="BAH55951.1"/>
    <property type="molecule type" value="Genomic_DNA"/>
</dbReference>
<reference evidence="1 2" key="1">
    <citation type="submission" date="2009-03" db="EMBL/GenBank/DDBJ databases">
        <title>Comparison of the complete genome sequences of Rhodococcus erythropolis PR4 and Rhodococcus opacus B4.</title>
        <authorList>
            <person name="Takarada H."/>
            <person name="Sekine M."/>
            <person name="Hosoyama A."/>
            <person name="Yamada R."/>
            <person name="Fujisawa T."/>
            <person name="Omata S."/>
            <person name="Shimizu A."/>
            <person name="Tsukatani N."/>
            <person name="Tanikawa S."/>
            <person name="Fujita N."/>
            <person name="Harayama S."/>
        </authorList>
    </citation>
    <scope>NUCLEOTIDE SEQUENCE [LARGE SCALE GENOMIC DNA]</scope>
    <source>
        <strain evidence="1 2">B4</strain>
        <plasmid evidence="1 2">pROB01</plasmid>
    </source>
</reference>
<proteinExistence type="predicted"/>